<organism evidence="3 4">
    <name type="scientific">Streptomyces viridiviolaceus</name>
    <dbReference type="NCBI Taxonomy" id="68282"/>
    <lineage>
        <taxon>Bacteria</taxon>
        <taxon>Bacillati</taxon>
        <taxon>Actinomycetota</taxon>
        <taxon>Actinomycetes</taxon>
        <taxon>Kitasatosporales</taxon>
        <taxon>Streptomycetaceae</taxon>
        <taxon>Streptomyces</taxon>
    </lineage>
</organism>
<dbReference type="Gene3D" id="1.10.101.10">
    <property type="entry name" value="PGBD-like superfamily/PGBD"/>
    <property type="match status" value="1"/>
</dbReference>
<sequence length="167" mass="17819">MGVLTAALLTVSTTPAAASGTYSGLAYVYGAGAWQGDWSNEGVVDVDTNRTSNATCLWQKVLWADGYLSSTADIDGDFGTQTKTATANWQSRYGLGADGSAGKNTWTKAGTWLYYVSGSEQSGQTLTLGYNGAVRDFTMTRDANGNYQFWDGDGVKRTAGYNYRTCS</sequence>
<dbReference type="InterPro" id="IPR036365">
    <property type="entry name" value="PGBD-like_sf"/>
</dbReference>
<comment type="caution">
    <text evidence="3">The sequence shown here is derived from an EMBL/GenBank/DDBJ whole genome shotgun (WGS) entry which is preliminary data.</text>
</comment>
<evidence type="ECO:0000313" key="3">
    <source>
        <dbReference type="EMBL" id="MFC7015522.1"/>
    </source>
</evidence>
<dbReference type="EMBL" id="JBHSYM010000063">
    <property type="protein sequence ID" value="MFC7015522.1"/>
    <property type="molecule type" value="Genomic_DNA"/>
</dbReference>
<dbReference type="Pfam" id="PF01471">
    <property type="entry name" value="PG_binding_1"/>
    <property type="match status" value="1"/>
</dbReference>
<name>A0ABW2E9N7_9ACTN</name>
<feature type="signal peptide" evidence="1">
    <location>
        <begin position="1"/>
        <end position="18"/>
    </location>
</feature>
<reference evidence="4" key="1">
    <citation type="journal article" date="2019" name="Int. J. Syst. Evol. Microbiol.">
        <title>The Global Catalogue of Microorganisms (GCM) 10K type strain sequencing project: providing services to taxonomists for standard genome sequencing and annotation.</title>
        <authorList>
            <consortium name="The Broad Institute Genomics Platform"/>
            <consortium name="The Broad Institute Genome Sequencing Center for Infectious Disease"/>
            <person name="Wu L."/>
            <person name="Ma J."/>
        </authorList>
    </citation>
    <scope>NUCLEOTIDE SEQUENCE [LARGE SCALE GENOMIC DNA]</scope>
    <source>
        <strain evidence="4">JCM 4855</strain>
    </source>
</reference>
<proteinExistence type="predicted"/>
<evidence type="ECO:0000313" key="4">
    <source>
        <dbReference type="Proteomes" id="UP001596409"/>
    </source>
</evidence>
<protein>
    <submittedName>
        <fullName evidence="3">Peptidoglycan-binding protein</fullName>
    </submittedName>
</protein>
<dbReference type="InterPro" id="IPR002477">
    <property type="entry name" value="Peptidoglycan-bd-like"/>
</dbReference>
<dbReference type="RefSeq" id="WP_189880837.1">
    <property type="nucleotide sequence ID" value="NZ_JBHSYM010000063.1"/>
</dbReference>
<keyword evidence="1" id="KW-0732">Signal</keyword>
<dbReference type="Proteomes" id="UP001596409">
    <property type="component" value="Unassembled WGS sequence"/>
</dbReference>
<feature type="domain" description="Peptidoglycan binding-like" evidence="2">
    <location>
        <begin position="59"/>
        <end position="107"/>
    </location>
</feature>
<gene>
    <name evidence="3" type="ORF">ACFQMH_28235</name>
</gene>
<dbReference type="SUPFAM" id="SSF47090">
    <property type="entry name" value="PGBD-like"/>
    <property type="match status" value="1"/>
</dbReference>
<accession>A0ABW2E9N7</accession>
<keyword evidence="4" id="KW-1185">Reference proteome</keyword>
<dbReference type="InterPro" id="IPR036366">
    <property type="entry name" value="PGBDSf"/>
</dbReference>
<evidence type="ECO:0000256" key="1">
    <source>
        <dbReference type="SAM" id="SignalP"/>
    </source>
</evidence>
<evidence type="ECO:0000259" key="2">
    <source>
        <dbReference type="Pfam" id="PF01471"/>
    </source>
</evidence>
<feature type="chain" id="PRO_5047422286" evidence="1">
    <location>
        <begin position="19"/>
        <end position="167"/>
    </location>
</feature>